<evidence type="ECO:0000313" key="2">
    <source>
        <dbReference type="EMBL" id="MFC5002170.1"/>
    </source>
</evidence>
<dbReference type="EMBL" id="JBHSIU010000041">
    <property type="protein sequence ID" value="MFC5002170.1"/>
    <property type="molecule type" value="Genomic_DNA"/>
</dbReference>
<accession>A0ABV9W3L8</accession>
<dbReference type="InterPro" id="IPR029068">
    <property type="entry name" value="Glyas_Bleomycin-R_OHBP_Dase"/>
</dbReference>
<dbReference type="InterPro" id="IPR037523">
    <property type="entry name" value="VOC_core"/>
</dbReference>
<protein>
    <submittedName>
        <fullName evidence="2">VOC family protein</fullName>
    </submittedName>
</protein>
<dbReference type="Proteomes" id="UP001595912">
    <property type="component" value="Unassembled WGS sequence"/>
</dbReference>
<reference evidence="3" key="1">
    <citation type="journal article" date="2019" name="Int. J. Syst. Evol. Microbiol.">
        <title>The Global Catalogue of Microorganisms (GCM) 10K type strain sequencing project: providing services to taxonomists for standard genome sequencing and annotation.</title>
        <authorList>
            <consortium name="The Broad Institute Genomics Platform"/>
            <consortium name="The Broad Institute Genome Sequencing Center for Infectious Disease"/>
            <person name="Wu L."/>
            <person name="Ma J."/>
        </authorList>
    </citation>
    <scope>NUCLEOTIDE SEQUENCE [LARGE SCALE GENOMIC DNA]</scope>
    <source>
        <strain evidence="3">CGMCC 4.7152</strain>
    </source>
</reference>
<keyword evidence="3" id="KW-1185">Reference proteome</keyword>
<name>A0ABV9W3L8_9ACTN</name>
<gene>
    <name evidence="2" type="ORF">ACFPIJ_30600</name>
</gene>
<organism evidence="2 3">
    <name type="scientific">Dactylosporangium cerinum</name>
    <dbReference type="NCBI Taxonomy" id="1434730"/>
    <lineage>
        <taxon>Bacteria</taxon>
        <taxon>Bacillati</taxon>
        <taxon>Actinomycetota</taxon>
        <taxon>Actinomycetes</taxon>
        <taxon>Micromonosporales</taxon>
        <taxon>Micromonosporaceae</taxon>
        <taxon>Dactylosporangium</taxon>
    </lineage>
</organism>
<dbReference type="InterPro" id="IPR004360">
    <property type="entry name" value="Glyas_Fos-R_dOase_dom"/>
</dbReference>
<dbReference type="Pfam" id="PF00903">
    <property type="entry name" value="Glyoxalase"/>
    <property type="match status" value="1"/>
</dbReference>
<dbReference type="PROSITE" id="PS51819">
    <property type="entry name" value="VOC"/>
    <property type="match status" value="1"/>
</dbReference>
<proteinExistence type="predicted"/>
<comment type="caution">
    <text evidence="2">The sequence shown here is derived from an EMBL/GenBank/DDBJ whole genome shotgun (WGS) entry which is preliminary data.</text>
</comment>
<dbReference type="Gene3D" id="3.10.180.10">
    <property type="entry name" value="2,3-Dihydroxybiphenyl 1,2-Dioxygenase, domain 1"/>
    <property type="match status" value="1"/>
</dbReference>
<dbReference type="SUPFAM" id="SSF54593">
    <property type="entry name" value="Glyoxalase/Bleomycin resistance protein/Dihydroxybiphenyl dioxygenase"/>
    <property type="match status" value="1"/>
</dbReference>
<feature type="domain" description="VOC" evidence="1">
    <location>
        <begin position="7"/>
        <end position="130"/>
    </location>
</feature>
<evidence type="ECO:0000313" key="3">
    <source>
        <dbReference type="Proteomes" id="UP001595912"/>
    </source>
</evidence>
<dbReference type="RefSeq" id="WP_380120001.1">
    <property type="nucleotide sequence ID" value="NZ_JBHSIU010000041.1"/>
</dbReference>
<sequence length="158" mass="17524">MSIGIERILQVKIPVTDLRRSVAWYIRVLDLRLSWEFVEEGVVRGAVLTDEHERFLIGLRDRAVVSGQPEFPGFDLFSFGVAAVTVLEDLVRRFDDLDVEHGPLIDRGPGGGVQLDLPDPDGTVIRFLSPFGAHPPFAGVEFHADGPPSFYDTPRLTA</sequence>
<evidence type="ECO:0000259" key="1">
    <source>
        <dbReference type="PROSITE" id="PS51819"/>
    </source>
</evidence>